<accession>A0ABR3ETP9</accession>
<evidence type="ECO:0000313" key="1">
    <source>
        <dbReference type="EMBL" id="KAL0566265.1"/>
    </source>
</evidence>
<proteinExistence type="predicted"/>
<gene>
    <name evidence="1" type="ORF">V5O48_015753</name>
</gene>
<evidence type="ECO:0000313" key="2">
    <source>
        <dbReference type="Proteomes" id="UP001465976"/>
    </source>
</evidence>
<reference evidence="1 2" key="1">
    <citation type="submission" date="2024-02" db="EMBL/GenBank/DDBJ databases">
        <title>A draft genome for the cacao thread blight pathogen Marasmius crinis-equi.</title>
        <authorList>
            <person name="Cohen S.P."/>
            <person name="Baruah I.K."/>
            <person name="Amoako-Attah I."/>
            <person name="Bukari Y."/>
            <person name="Meinhardt L.W."/>
            <person name="Bailey B.A."/>
        </authorList>
    </citation>
    <scope>NUCLEOTIDE SEQUENCE [LARGE SCALE GENOMIC DNA]</scope>
    <source>
        <strain evidence="1 2">GH-76</strain>
    </source>
</reference>
<comment type="caution">
    <text evidence="1">The sequence shown here is derived from an EMBL/GenBank/DDBJ whole genome shotgun (WGS) entry which is preliminary data.</text>
</comment>
<sequence length="452" mass="51919">MPILWDRLLLGESRSPQIHLLYDYRLKLSGDRPLTLDVHADRDLNAGELTIISKYADRLEKLIINPRSYIYLAAAIFSQLCEVPFPRLQQFDYCVGSVPGSLLRVVRDVSAGEPFYVPYARHYSRIYWSRWTFSTIARLTLGLLYSGAQPYYMDFWRMLDRCRMTLEVLEYYGRNPMINGEWQGRITFPRLRILVWGYVEDLSPIIYLVRAPKLRELTIRNIVDCPPTSEHDYYPKKHLHPSLPNLDLFGSFTFLYGSDVPRLKALHLIGCKAEYTVLMSFLSFVPELDTLTLYAIKRGHERRNYVDALLEADINHLRKLVTSSGRSWLSHYLKQRMTPLEECVVTESVYKSVEWEELLRGASVVGNVGSSVGKGASNLDLSVPGTGMRVENVWVMKDPVEYEHRPIQPFMQPIVDGMMVVSKSDDEDQQEGDVQAVVSLPHAGESTLTLEL</sequence>
<keyword evidence="2" id="KW-1185">Reference proteome</keyword>
<protein>
    <submittedName>
        <fullName evidence="1">Uncharacterized protein</fullName>
    </submittedName>
</protein>
<name>A0ABR3ETP9_9AGAR</name>
<dbReference type="EMBL" id="JBAHYK010001953">
    <property type="protein sequence ID" value="KAL0566265.1"/>
    <property type="molecule type" value="Genomic_DNA"/>
</dbReference>
<dbReference type="Proteomes" id="UP001465976">
    <property type="component" value="Unassembled WGS sequence"/>
</dbReference>
<organism evidence="1 2">
    <name type="scientific">Marasmius crinis-equi</name>
    <dbReference type="NCBI Taxonomy" id="585013"/>
    <lineage>
        <taxon>Eukaryota</taxon>
        <taxon>Fungi</taxon>
        <taxon>Dikarya</taxon>
        <taxon>Basidiomycota</taxon>
        <taxon>Agaricomycotina</taxon>
        <taxon>Agaricomycetes</taxon>
        <taxon>Agaricomycetidae</taxon>
        <taxon>Agaricales</taxon>
        <taxon>Marasmiineae</taxon>
        <taxon>Marasmiaceae</taxon>
        <taxon>Marasmius</taxon>
    </lineage>
</organism>